<keyword evidence="2" id="KW-1185">Reference proteome</keyword>
<organism evidence="1 2">
    <name type="scientific">Pseudoxanthomonas japonensis</name>
    <dbReference type="NCBI Taxonomy" id="69284"/>
    <lineage>
        <taxon>Bacteria</taxon>
        <taxon>Pseudomonadati</taxon>
        <taxon>Pseudomonadota</taxon>
        <taxon>Gammaproteobacteria</taxon>
        <taxon>Lysobacterales</taxon>
        <taxon>Lysobacteraceae</taxon>
        <taxon>Pseudoxanthomonas</taxon>
    </lineage>
</organism>
<evidence type="ECO:0000313" key="1">
    <source>
        <dbReference type="EMBL" id="KAF1723920.1"/>
    </source>
</evidence>
<gene>
    <name evidence="1" type="ORF">CSC78_14220</name>
</gene>
<accession>A0ABQ6ZER4</accession>
<dbReference type="RefSeq" id="WP_162338525.1">
    <property type="nucleotide sequence ID" value="NZ_JBHSRQ010000004.1"/>
</dbReference>
<dbReference type="EMBL" id="PDWW01000022">
    <property type="protein sequence ID" value="KAF1723920.1"/>
    <property type="molecule type" value="Genomic_DNA"/>
</dbReference>
<protein>
    <submittedName>
        <fullName evidence="1">Uncharacterized protein</fullName>
    </submittedName>
</protein>
<reference evidence="1 2" key="1">
    <citation type="submission" date="2017-10" db="EMBL/GenBank/DDBJ databases">
        <title>Whole genome sequencing of members of genus Pseudoxanthomonas.</title>
        <authorList>
            <person name="Kumar S."/>
            <person name="Bansal K."/>
            <person name="Kaur A."/>
            <person name="Patil P."/>
            <person name="Sharma S."/>
            <person name="Patil P.B."/>
        </authorList>
    </citation>
    <scope>NUCLEOTIDE SEQUENCE [LARGE SCALE GENOMIC DNA]</scope>
    <source>
        <strain evidence="1 2">DSM 17109</strain>
    </source>
</reference>
<name>A0ABQ6ZER4_9GAMM</name>
<evidence type="ECO:0000313" key="2">
    <source>
        <dbReference type="Proteomes" id="UP000781710"/>
    </source>
</evidence>
<sequence length="91" mass="10128">MVIAPDLIHAFAEYGEGNFHVVEHVEPEGSGAWRIRARLGLDVMPDEPSEENLVVSRLSLHGDKLLWRPEGELGTPSVMYSRCEAAREDGE</sequence>
<dbReference type="Proteomes" id="UP000781710">
    <property type="component" value="Unassembled WGS sequence"/>
</dbReference>
<proteinExistence type="predicted"/>
<comment type="caution">
    <text evidence="1">The sequence shown here is derived from an EMBL/GenBank/DDBJ whole genome shotgun (WGS) entry which is preliminary data.</text>
</comment>